<keyword evidence="3" id="KW-0732">Signal</keyword>
<evidence type="ECO:0000256" key="1">
    <source>
        <dbReference type="SAM" id="Coils"/>
    </source>
</evidence>
<feature type="coiled-coil region" evidence="1">
    <location>
        <begin position="106"/>
        <end position="133"/>
    </location>
</feature>
<accession>A0A090KRZ6</accession>
<dbReference type="Gene3D" id="1.20.120.20">
    <property type="entry name" value="Apolipoprotein"/>
    <property type="match status" value="1"/>
</dbReference>
<evidence type="ECO:0000313" key="6">
    <source>
        <dbReference type="WBParaSite" id="SRAE_X000200300.1"/>
    </source>
</evidence>
<feature type="chain" id="PRO_5015030084" evidence="3">
    <location>
        <begin position="25"/>
        <end position="166"/>
    </location>
</feature>
<dbReference type="WBParaSite" id="SRAE_X000200300.1">
    <property type="protein sequence ID" value="SRAE_X000200300.1"/>
    <property type="gene ID" value="WBGene00267581"/>
</dbReference>
<dbReference type="GeneID" id="36385075"/>
<dbReference type="Proteomes" id="UP000035682">
    <property type="component" value="Unplaced"/>
</dbReference>
<feature type="region of interest" description="Disordered" evidence="2">
    <location>
        <begin position="27"/>
        <end position="62"/>
    </location>
</feature>
<evidence type="ECO:0000313" key="5">
    <source>
        <dbReference type="Proteomes" id="UP000035682"/>
    </source>
</evidence>
<protein>
    <submittedName>
        <fullName evidence="4 6">Uncharacterized protein</fullName>
    </submittedName>
</protein>
<feature type="compositionally biased region" description="Polar residues" evidence="2">
    <location>
        <begin position="27"/>
        <end position="46"/>
    </location>
</feature>
<dbReference type="RefSeq" id="XP_024499474.1">
    <property type="nucleotide sequence ID" value="XM_024642885.1"/>
</dbReference>
<reference evidence="5" key="2">
    <citation type="submission" date="2014-09" db="EMBL/GenBank/DDBJ databases">
        <authorList>
            <person name="Martin A.A."/>
        </authorList>
    </citation>
    <scope>NUCLEOTIDE SEQUENCE</scope>
    <source>
        <strain evidence="5">ED321</strain>
    </source>
</reference>
<keyword evidence="1" id="KW-0175">Coiled coil</keyword>
<evidence type="ECO:0000313" key="4">
    <source>
        <dbReference type="EMBL" id="CEF60265.1"/>
    </source>
</evidence>
<proteinExistence type="predicted"/>
<reference evidence="4" key="1">
    <citation type="submission" date="2014-09" db="EMBL/GenBank/DDBJ databases">
        <authorList>
            <person name="Aslett A.Martin."/>
        </authorList>
    </citation>
    <scope>NUCLEOTIDE SEQUENCE</scope>
    <source>
        <strain evidence="4">ED321 Heterogonic</strain>
    </source>
</reference>
<dbReference type="AlphaFoldDB" id="A0A090KRZ6"/>
<dbReference type="WormBase" id="SRAE_X000200300">
    <property type="protein sequence ID" value="SRP09831"/>
    <property type="gene ID" value="WBGene00267581"/>
</dbReference>
<feature type="signal peptide" evidence="3">
    <location>
        <begin position="1"/>
        <end position="24"/>
    </location>
</feature>
<evidence type="ECO:0000256" key="2">
    <source>
        <dbReference type="SAM" id="MobiDB-lite"/>
    </source>
</evidence>
<gene>
    <name evidence="4 6 7" type="ORF">SRAE_X000200300</name>
</gene>
<name>A0A090KRZ6_STRRB</name>
<evidence type="ECO:0000313" key="7">
    <source>
        <dbReference type="WormBase" id="SRAE_X000200300"/>
    </source>
</evidence>
<dbReference type="CTD" id="36385075"/>
<evidence type="ECO:0000256" key="3">
    <source>
        <dbReference type="SAM" id="SignalP"/>
    </source>
</evidence>
<sequence length="166" mass="18488">MHFKKYLAIFVIFAIFAIQFTVQSSENDVSTSNGSNEKETNLIQEKSSSSSSEENVVTELPQVPKSYEETTIAISLKEKTTKKTNNFMSKMSSLGNSAKEKLYKAKDKFKNSIQETGEKVKELKERIKDKTVNSHGGNKAKKVITNVKSGLKSVASGIKGKFSKFF</sequence>
<dbReference type="EMBL" id="LN609398">
    <property type="protein sequence ID" value="CEF60265.1"/>
    <property type="molecule type" value="Genomic_DNA"/>
</dbReference>
<organism evidence="4">
    <name type="scientific">Strongyloides ratti</name>
    <name type="common">Parasitic roundworm</name>
    <dbReference type="NCBI Taxonomy" id="34506"/>
    <lineage>
        <taxon>Eukaryota</taxon>
        <taxon>Metazoa</taxon>
        <taxon>Ecdysozoa</taxon>
        <taxon>Nematoda</taxon>
        <taxon>Chromadorea</taxon>
        <taxon>Rhabditida</taxon>
        <taxon>Tylenchina</taxon>
        <taxon>Panagrolaimomorpha</taxon>
        <taxon>Strongyloidoidea</taxon>
        <taxon>Strongyloididae</taxon>
        <taxon>Strongyloides</taxon>
    </lineage>
</organism>
<keyword evidence="5" id="KW-1185">Reference proteome</keyword>
<reference evidence="6" key="3">
    <citation type="submission" date="2020-12" db="UniProtKB">
        <authorList>
            <consortium name="WormBaseParasite"/>
        </authorList>
    </citation>
    <scope>IDENTIFICATION</scope>
</reference>